<name>A0A6G0Y9K2_APHCR</name>
<protein>
    <submittedName>
        <fullName evidence="2">Reverse transcriptase domain-containing protein</fullName>
    </submittedName>
</protein>
<dbReference type="EMBL" id="VUJU01005355">
    <property type="protein sequence ID" value="KAF0751490.1"/>
    <property type="molecule type" value="Genomic_DNA"/>
</dbReference>
<dbReference type="OrthoDB" id="6625104at2759"/>
<evidence type="ECO:0000313" key="2">
    <source>
        <dbReference type="EMBL" id="KAF0751490.1"/>
    </source>
</evidence>
<dbReference type="Proteomes" id="UP000478052">
    <property type="component" value="Unassembled WGS sequence"/>
</dbReference>
<feature type="domain" description="Reverse transcriptase" evidence="1">
    <location>
        <begin position="1"/>
        <end position="248"/>
    </location>
</feature>
<dbReference type="GO" id="GO:0003964">
    <property type="term" value="F:RNA-directed DNA polymerase activity"/>
    <property type="evidence" value="ECO:0007669"/>
    <property type="project" value="UniProtKB-KW"/>
</dbReference>
<gene>
    <name evidence="2" type="ORF">FWK35_00015566</name>
</gene>
<keyword evidence="2" id="KW-0695">RNA-directed DNA polymerase</keyword>
<keyword evidence="2" id="KW-0808">Transferase</keyword>
<evidence type="ECO:0000313" key="3">
    <source>
        <dbReference type="Proteomes" id="UP000478052"/>
    </source>
</evidence>
<proteinExistence type="predicted"/>
<dbReference type="InterPro" id="IPR000477">
    <property type="entry name" value="RT_dom"/>
</dbReference>
<reference evidence="2 3" key="1">
    <citation type="submission" date="2019-08" db="EMBL/GenBank/DDBJ databases">
        <title>Whole genome of Aphis craccivora.</title>
        <authorList>
            <person name="Voronova N.V."/>
            <person name="Shulinski R.S."/>
            <person name="Bandarenka Y.V."/>
            <person name="Zhorov D.G."/>
            <person name="Warner D."/>
        </authorList>
    </citation>
    <scope>NUCLEOTIDE SEQUENCE [LARGE SCALE GENOMIC DNA]</scope>
    <source>
        <strain evidence="2">180601</strain>
        <tissue evidence="2">Whole Body</tissue>
    </source>
</reference>
<dbReference type="SUPFAM" id="SSF56672">
    <property type="entry name" value="DNA/RNA polymerases"/>
    <property type="match status" value="1"/>
</dbReference>
<organism evidence="2 3">
    <name type="scientific">Aphis craccivora</name>
    <name type="common">Cowpea aphid</name>
    <dbReference type="NCBI Taxonomy" id="307492"/>
    <lineage>
        <taxon>Eukaryota</taxon>
        <taxon>Metazoa</taxon>
        <taxon>Ecdysozoa</taxon>
        <taxon>Arthropoda</taxon>
        <taxon>Hexapoda</taxon>
        <taxon>Insecta</taxon>
        <taxon>Pterygota</taxon>
        <taxon>Neoptera</taxon>
        <taxon>Paraneoptera</taxon>
        <taxon>Hemiptera</taxon>
        <taxon>Sternorrhyncha</taxon>
        <taxon>Aphidomorpha</taxon>
        <taxon>Aphidoidea</taxon>
        <taxon>Aphididae</taxon>
        <taxon>Aphidini</taxon>
        <taxon>Aphis</taxon>
        <taxon>Aphis</taxon>
    </lineage>
</organism>
<dbReference type="PANTHER" id="PTHR47027:SF20">
    <property type="entry name" value="REVERSE TRANSCRIPTASE-LIKE PROTEIN WITH RNA-DIRECTED DNA POLYMERASE DOMAIN"/>
    <property type="match status" value="1"/>
</dbReference>
<comment type="caution">
    <text evidence="2">The sequence shown here is derived from an EMBL/GenBank/DDBJ whole genome shotgun (WGS) entry which is preliminary data.</text>
</comment>
<dbReference type="InterPro" id="IPR043128">
    <property type="entry name" value="Rev_trsase/Diguanyl_cyclase"/>
</dbReference>
<dbReference type="PROSITE" id="PS50878">
    <property type="entry name" value="RT_POL"/>
    <property type="match status" value="1"/>
</dbReference>
<dbReference type="Pfam" id="PF00078">
    <property type="entry name" value="RVT_1"/>
    <property type="match status" value="1"/>
</dbReference>
<dbReference type="PANTHER" id="PTHR47027">
    <property type="entry name" value="REVERSE TRANSCRIPTASE DOMAIN-CONTAINING PROTEIN"/>
    <property type="match status" value="1"/>
</dbReference>
<accession>A0A6G0Y9K2</accession>
<keyword evidence="2" id="KW-0548">Nucleotidyltransferase</keyword>
<dbReference type="CDD" id="cd01650">
    <property type="entry name" value="RT_nLTR_like"/>
    <property type="match status" value="1"/>
</dbReference>
<keyword evidence="3" id="KW-1185">Reference proteome</keyword>
<dbReference type="Gene3D" id="3.30.70.270">
    <property type="match status" value="1"/>
</dbReference>
<sequence>MADDKYGHYLQLLESAHVYAHKSLPNLYQQSHYKSHNWTNLDLEKIWARGKRILALRLIVEKKIRKDKSTFIAFVDIEKAFDNVNWEIMFKVMERAGIAKKERKLLYQLYKNEIAIIKIGDIQKESKIKKGVRQGCTLSPLIFNSYIQEAIDITRERIQLGIKVNSYRIDMLRFADDIAIIAENEKDLKTLLETLEQVMEKDLHMKINTKKTKVLVCSRYNSIRTSIKLKDGENIEQVEDFIYLGSTISTDGRYKKEIIKRICQAKVAFNKEKNIFTSKSIDLNIRKNLLKTYIWSIMLYGCETWTIAREEMRRIEAFEMWCYRRIITNEEVLEKVSEKKSMWKSIQKRRNELIGHILRHDGLLLLILEGVIDGKNHRGRPRLQYISQIMEDQGCNSYQELKRKASDREAWKLLQTNH</sequence>
<dbReference type="AlphaFoldDB" id="A0A6G0Y9K2"/>
<dbReference type="InterPro" id="IPR043502">
    <property type="entry name" value="DNA/RNA_pol_sf"/>
</dbReference>
<evidence type="ECO:0000259" key="1">
    <source>
        <dbReference type="PROSITE" id="PS50878"/>
    </source>
</evidence>